<dbReference type="KEGG" id="vne:CFK40_19385"/>
<dbReference type="PANTHER" id="PTHR34351">
    <property type="entry name" value="SLR1927 PROTEIN-RELATED"/>
    <property type="match status" value="1"/>
</dbReference>
<keyword evidence="1" id="KW-0812">Transmembrane</keyword>
<feature type="transmembrane region" description="Helical" evidence="1">
    <location>
        <begin position="33"/>
        <end position="55"/>
    </location>
</feature>
<dbReference type="EMBL" id="CP022437">
    <property type="protein sequence ID" value="ASN07022.1"/>
    <property type="molecule type" value="Genomic_DNA"/>
</dbReference>
<sequence>MKGTVLYLGKFIFIVFIFLLLLSYAMFQGGFVSWFLFYGFLPIFIYLVGILLYPIKRMHVSRELSHHVVRAGDSIQVTITMKRSFPFPLYYCICEEVFPDSLNKVDNRTDNYQQMKDPSQLHTVRKIKKLVFAGFKRKFKLSYQIAEIPRGEHQLFAIRFRTGDLFGFIKKEHVFNTFDNLIAYPNEHEIHITERINSFEQGAVTAQNSTLKNTNIASGIREYMPGDKFSWIDWKQTARKNTVMTKEFEQEKSTDTMLIIDGCHHENMNVLAFEAAIEICLSLVETIRKQSSQVGFLSIGEKNMFFPLHHDPMKQALIRQHLTKIQPGGNQAFSVKLKEEVKRFSPGVIVMVITTNVDEAFKQTVQKMKQRTKRIIVCFIESSNLITEKQRQLIQQLEFEGIIINVMTEKQLIQNKIEVRVV</sequence>
<feature type="transmembrane region" description="Helical" evidence="1">
    <location>
        <begin position="7"/>
        <end position="27"/>
    </location>
</feature>
<evidence type="ECO:0000256" key="1">
    <source>
        <dbReference type="SAM" id="Phobius"/>
    </source>
</evidence>
<gene>
    <name evidence="3" type="ORF">CFK40_19385</name>
</gene>
<dbReference type="PANTHER" id="PTHR34351:SF2">
    <property type="entry name" value="DUF58 DOMAIN-CONTAINING PROTEIN"/>
    <property type="match status" value="1"/>
</dbReference>
<dbReference type="Proteomes" id="UP000204391">
    <property type="component" value="Chromosome"/>
</dbReference>
<keyword evidence="1" id="KW-0472">Membrane</keyword>
<evidence type="ECO:0000259" key="2">
    <source>
        <dbReference type="Pfam" id="PF01882"/>
    </source>
</evidence>
<dbReference type="InterPro" id="IPR002881">
    <property type="entry name" value="DUF58"/>
</dbReference>
<evidence type="ECO:0000313" key="3">
    <source>
        <dbReference type="EMBL" id="ASN07022.1"/>
    </source>
</evidence>
<protein>
    <submittedName>
        <fullName evidence="3">DUF58 domain-containing protein</fullName>
    </submittedName>
</protein>
<organism evidence="3 4">
    <name type="scientific">Virgibacillus necropolis</name>
    <dbReference type="NCBI Taxonomy" id="163877"/>
    <lineage>
        <taxon>Bacteria</taxon>
        <taxon>Bacillati</taxon>
        <taxon>Bacillota</taxon>
        <taxon>Bacilli</taxon>
        <taxon>Bacillales</taxon>
        <taxon>Bacillaceae</taxon>
        <taxon>Virgibacillus</taxon>
    </lineage>
</organism>
<dbReference type="Pfam" id="PF01882">
    <property type="entry name" value="DUF58"/>
    <property type="match status" value="1"/>
</dbReference>
<dbReference type="OrthoDB" id="140416at2"/>
<dbReference type="AlphaFoldDB" id="A0A221MHD5"/>
<keyword evidence="4" id="KW-1185">Reference proteome</keyword>
<name>A0A221MHD5_9BACI</name>
<proteinExistence type="predicted"/>
<evidence type="ECO:0000313" key="4">
    <source>
        <dbReference type="Proteomes" id="UP000204391"/>
    </source>
</evidence>
<dbReference type="RefSeq" id="WP_089534016.1">
    <property type="nucleotide sequence ID" value="NZ_CP022437.1"/>
</dbReference>
<keyword evidence="1" id="KW-1133">Transmembrane helix</keyword>
<feature type="domain" description="DUF58" evidence="2">
    <location>
        <begin position="220"/>
        <end position="377"/>
    </location>
</feature>
<accession>A0A221MHD5</accession>
<reference evidence="3 4" key="1">
    <citation type="journal article" date="2003" name="Int. J. Syst. Evol. Microbiol.">
        <title>Virgibacillus carmonensis sp. nov., Virgibacillus necropolis sp. nov. and Virgibacillus picturae sp. nov., three novel species isolated from deteriorated mural paintings, transfer of the species of the genus salibacillus to Virgibacillus, as Virgibacillus marismortui comb. nov. and Virgibacillus salexigens comb. nov., and emended description of the genus Virgibacillus.</title>
        <authorList>
            <person name="Heyrman J."/>
            <person name="Logan N.A."/>
            <person name="Busse H.J."/>
            <person name="Balcaen A."/>
            <person name="Lebbe L."/>
            <person name="Rodriguez-Diaz M."/>
            <person name="Swings J."/>
            <person name="De Vos P."/>
        </authorList>
    </citation>
    <scope>NUCLEOTIDE SEQUENCE [LARGE SCALE GENOMIC DNA]</scope>
    <source>
        <strain evidence="3 4">LMG 19488</strain>
    </source>
</reference>